<gene>
    <name evidence="1" type="ORF">ENQ87_04645</name>
</gene>
<sequence length="152" mass="16351">MSKELDILTRLETALRGILIAGGCQTDAGANVYRNLEYEAAPEAALYPCIIYFPGELSSGYEGDVPPSLGEQNNFLPVRIEAYILDDERGAQGQALKGDLRKALAAAGDFGGLVEELQGYRAAAAVHSGADGYWSYVSADFTIFYVTAWGEM</sequence>
<reference evidence="1" key="1">
    <citation type="journal article" date="2020" name="mSystems">
        <title>Genome- and Community-Level Interaction Insights into Carbon Utilization and Element Cycling Functions of Hydrothermarchaeota in Hydrothermal Sediment.</title>
        <authorList>
            <person name="Zhou Z."/>
            <person name="Liu Y."/>
            <person name="Xu W."/>
            <person name="Pan J."/>
            <person name="Luo Z.H."/>
            <person name="Li M."/>
        </authorList>
    </citation>
    <scope>NUCLEOTIDE SEQUENCE [LARGE SCALE GENOMIC DNA]</scope>
    <source>
        <strain evidence="1">SpSt-349</strain>
    </source>
</reference>
<evidence type="ECO:0000313" key="1">
    <source>
        <dbReference type="EMBL" id="HEN41657.1"/>
    </source>
</evidence>
<comment type="caution">
    <text evidence="1">The sequence shown here is derived from an EMBL/GenBank/DDBJ whole genome shotgun (WGS) entry which is preliminary data.</text>
</comment>
<dbReference type="AlphaFoldDB" id="A0A831UAZ3"/>
<accession>A0A831UAZ3</accession>
<organism evidence="1">
    <name type="scientific">Geobacter metallireducens</name>
    <dbReference type="NCBI Taxonomy" id="28232"/>
    <lineage>
        <taxon>Bacteria</taxon>
        <taxon>Pseudomonadati</taxon>
        <taxon>Thermodesulfobacteriota</taxon>
        <taxon>Desulfuromonadia</taxon>
        <taxon>Geobacterales</taxon>
        <taxon>Geobacteraceae</taxon>
        <taxon>Geobacter</taxon>
    </lineage>
</organism>
<protein>
    <submittedName>
        <fullName evidence="1">Uncharacterized protein</fullName>
    </submittedName>
</protein>
<dbReference type="EMBL" id="DSOV01000016">
    <property type="protein sequence ID" value="HEN41657.1"/>
    <property type="molecule type" value="Genomic_DNA"/>
</dbReference>
<name>A0A831UAZ3_GEOME</name>
<proteinExistence type="predicted"/>